<comment type="caution">
    <text evidence="2">The sequence shown here is derived from an EMBL/GenBank/DDBJ whole genome shotgun (WGS) entry which is preliminary data.</text>
</comment>
<feature type="region of interest" description="Disordered" evidence="1">
    <location>
        <begin position="26"/>
        <end position="56"/>
    </location>
</feature>
<reference evidence="2 3" key="1">
    <citation type="submission" date="2015-04" db="EMBL/GenBank/DDBJ databases">
        <title>Lasius niger genome sequencing.</title>
        <authorList>
            <person name="Konorov E.A."/>
            <person name="Nikitin M.A."/>
            <person name="Kirill M.V."/>
            <person name="Chang P."/>
        </authorList>
    </citation>
    <scope>NUCLEOTIDE SEQUENCE [LARGE SCALE GENOMIC DNA]</scope>
    <source>
        <tissue evidence="2">Whole</tissue>
    </source>
</reference>
<organism evidence="2 3">
    <name type="scientific">Lasius niger</name>
    <name type="common">Black garden ant</name>
    <dbReference type="NCBI Taxonomy" id="67767"/>
    <lineage>
        <taxon>Eukaryota</taxon>
        <taxon>Metazoa</taxon>
        <taxon>Ecdysozoa</taxon>
        <taxon>Arthropoda</taxon>
        <taxon>Hexapoda</taxon>
        <taxon>Insecta</taxon>
        <taxon>Pterygota</taxon>
        <taxon>Neoptera</taxon>
        <taxon>Endopterygota</taxon>
        <taxon>Hymenoptera</taxon>
        <taxon>Apocrita</taxon>
        <taxon>Aculeata</taxon>
        <taxon>Formicoidea</taxon>
        <taxon>Formicidae</taxon>
        <taxon>Formicinae</taxon>
        <taxon>Lasius</taxon>
        <taxon>Lasius</taxon>
    </lineage>
</organism>
<keyword evidence="3" id="KW-1185">Reference proteome</keyword>
<proteinExistence type="predicted"/>
<name>A0A0J7L1T5_LASNI</name>
<dbReference type="Proteomes" id="UP000036403">
    <property type="component" value="Unassembled WGS sequence"/>
</dbReference>
<sequence length="95" mass="10314">MNPNEQKYGIEQSIKGLILPVANTRRHHELISPNRGNKRSAASGGRSNVPDREMDLLAQGSAVNGDSPRGSNESFVLAKVSDHHLSVSWLRIGGE</sequence>
<evidence type="ECO:0000313" key="2">
    <source>
        <dbReference type="EMBL" id="KMQ96631.1"/>
    </source>
</evidence>
<protein>
    <submittedName>
        <fullName evidence="2">Uncharacterized protein</fullName>
    </submittedName>
</protein>
<evidence type="ECO:0000256" key="1">
    <source>
        <dbReference type="SAM" id="MobiDB-lite"/>
    </source>
</evidence>
<accession>A0A0J7L1T5</accession>
<dbReference type="EMBL" id="LBMM01001257">
    <property type="protein sequence ID" value="KMQ96631.1"/>
    <property type="molecule type" value="Genomic_DNA"/>
</dbReference>
<gene>
    <name evidence="2" type="ORF">RF55_3071</name>
</gene>
<dbReference type="AlphaFoldDB" id="A0A0J7L1T5"/>
<evidence type="ECO:0000313" key="3">
    <source>
        <dbReference type="Proteomes" id="UP000036403"/>
    </source>
</evidence>
<dbReference type="PaxDb" id="67767-A0A0J7L1T5"/>